<dbReference type="InterPro" id="IPR017045">
    <property type="entry name" value="Malt_Pase/Glycosyl_Hdrlase"/>
</dbReference>
<dbReference type="OrthoDB" id="9758855at2"/>
<dbReference type="Pfam" id="PF03633">
    <property type="entry name" value="Glyco_hydro_65C"/>
    <property type="match status" value="1"/>
</dbReference>
<feature type="binding site" evidence="5">
    <location>
        <begin position="614"/>
        <end position="615"/>
    </location>
    <ligand>
        <name>substrate</name>
    </ligand>
</feature>
<dbReference type="InterPro" id="IPR012341">
    <property type="entry name" value="6hp_glycosidase-like_sf"/>
</dbReference>
<dbReference type="Gene3D" id="2.70.98.40">
    <property type="entry name" value="Glycoside hydrolase, family 65, N-terminal domain"/>
    <property type="match status" value="1"/>
</dbReference>
<dbReference type="InterPro" id="IPR008928">
    <property type="entry name" value="6-hairpin_glycosidase_sf"/>
</dbReference>
<dbReference type="PANTHER" id="PTHR11051:SF8">
    <property type="entry name" value="PROTEIN-GLUCOSYLGALACTOSYLHYDROXYLYSINE GLUCOSIDASE"/>
    <property type="match status" value="1"/>
</dbReference>
<evidence type="ECO:0000313" key="10">
    <source>
        <dbReference type="Proteomes" id="UP000199568"/>
    </source>
</evidence>
<keyword evidence="2" id="KW-0328">Glycosyltransferase</keyword>
<comment type="similarity">
    <text evidence="1">Belongs to the glycosyl hydrolase 65 family.</text>
</comment>
<sequence length="783" mass="90576">MSDIKDALQQGKYGNHPWRIIETSFDIETNFVDETIFALGNGYIGTRGRLEEGYRGSKSSGKHGTYINGFYESYPIHYGEKAYGYAKNNQVMVNVADATMLKISMEDETLDLLKGKLLEYERVLDMRAGILYRNYLWESPKGRRLKVEFKKVVSLVHKHLLAVDLKIIPLNFSGEICVTSVLEGLTDNVREENDPRVGSKLQKDALRTTETLTKNGFYGLIQQTENTDMKLVAAMNHDIKTSLHYTSKEKKTDTGISCSYSFKAKQGDTLYLTKYIAYHTTKDTREKQLISRARDMLDIGTEVGFSRLLEKQKKYLDIFWKDAFIEIKGDPLLQQGLNFNLFHLLQSVGKDGTTNIAAKGLTGQGYNGHYFWDTEIYIFPFFLYTQPQIAKELLKYRYSILDKARERAREMAHSKGALYPWRTIGGEECSAYYPAGTAQYHINADIIYALKKYMEATEDIEFFLSYGAEMLFETARIWVDVGIFNEKKQNQFCIHCVTGPDEYTAMVNNNFYTNVMAKTHLQYAYDMAKFLQEFHPQQYRAIAKKIDLDEKEVTDWGKAAASMYIPYDPDLGIYPQDDSFLEKKKWDFHNTPKENYPLLLHYHPLVIYRHQVLKQADTILALFLLGNQFKREDKVRNYQYYETITTHDSSLSHCIYSIIAAEIGYEEDAHSFFQQNVRMDLEDHHKNTHYGVHTANMGGTWMCIVHGFAGMRSYEGMLSFKPKLPKAWDSCSFSIIFKGCRLQVTIEKKKAYYQLLTGGELSFYHYDEAISLKEDNRIIERAL</sequence>
<protein>
    <submittedName>
        <fullName evidence="9">Alpha,alpha-trehalose phosphorylase</fullName>
    </submittedName>
</protein>
<feature type="domain" description="Glycoside hydrolase family 65 central catalytic" evidence="6">
    <location>
        <begin position="339"/>
        <end position="702"/>
    </location>
</feature>
<dbReference type="EMBL" id="FOHU01000002">
    <property type="protein sequence ID" value="SES89533.1"/>
    <property type="molecule type" value="Genomic_DNA"/>
</dbReference>
<evidence type="ECO:0000256" key="1">
    <source>
        <dbReference type="ARBA" id="ARBA00006768"/>
    </source>
</evidence>
<keyword evidence="3" id="KW-0808">Transferase</keyword>
<dbReference type="Gene3D" id="2.60.420.10">
    <property type="entry name" value="Maltose phosphorylase, domain 3"/>
    <property type="match status" value="1"/>
</dbReference>
<dbReference type="GO" id="GO:0016757">
    <property type="term" value="F:glycosyltransferase activity"/>
    <property type="evidence" value="ECO:0007669"/>
    <property type="project" value="UniProtKB-KW"/>
</dbReference>
<feature type="active site" description="Proton donor" evidence="4">
    <location>
        <position position="502"/>
    </location>
</feature>
<dbReference type="Gene3D" id="1.50.10.10">
    <property type="match status" value="1"/>
</dbReference>
<dbReference type="SUPFAM" id="SSF74650">
    <property type="entry name" value="Galactose mutarotase-like"/>
    <property type="match status" value="1"/>
</dbReference>
<evidence type="ECO:0000256" key="3">
    <source>
        <dbReference type="ARBA" id="ARBA00022679"/>
    </source>
</evidence>
<keyword evidence="10" id="KW-1185">Reference proteome</keyword>
<feature type="domain" description="Glycoside hydrolase family 65 N-terminal" evidence="8">
    <location>
        <begin position="21"/>
        <end position="281"/>
    </location>
</feature>
<evidence type="ECO:0000259" key="8">
    <source>
        <dbReference type="Pfam" id="PF03636"/>
    </source>
</evidence>
<dbReference type="InterPro" id="IPR005194">
    <property type="entry name" value="Glyco_hydro_65_C"/>
</dbReference>
<evidence type="ECO:0000313" key="9">
    <source>
        <dbReference type="EMBL" id="SES89533.1"/>
    </source>
</evidence>
<proteinExistence type="inferred from homology"/>
<evidence type="ECO:0000256" key="5">
    <source>
        <dbReference type="PIRSR" id="PIRSR036289-51"/>
    </source>
</evidence>
<feature type="binding site" evidence="5">
    <location>
        <begin position="372"/>
        <end position="373"/>
    </location>
    <ligand>
        <name>substrate</name>
    </ligand>
</feature>
<dbReference type="GO" id="GO:0004553">
    <property type="term" value="F:hydrolase activity, hydrolyzing O-glycosyl compounds"/>
    <property type="evidence" value="ECO:0007669"/>
    <property type="project" value="TreeGrafter"/>
</dbReference>
<evidence type="ECO:0000259" key="6">
    <source>
        <dbReference type="Pfam" id="PF03632"/>
    </source>
</evidence>
<name>A0A1I0A5Z3_9FIRM</name>
<dbReference type="Pfam" id="PF03632">
    <property type="entry name" value="Glyco_hydro_65m"/>
    <property type="match status" value="1"/>
</dbReference>
<dbReference type="PIRSF" id="PIRSF036289">
    <property type="entry name" value="Glycosyl_hydrolase_malt_phosph"/>
    <property type="match status" value="1"/>
</dbReference>
<dbReference type="InterPro" id="IPR011013">
    <property type="entry name" value="Gal_mutarotase_sf_dom"/>
</dbReference>
<dbReference type="GO" id="GO:0005975">
    <property type="term" value="P:carbohydrate metabolic process"/>
    <property type="evidence" value="ECO:0007669"/>
    <property type="project" value="InterPro"/>
</dbReference>
<accession>A0A1I0A5Z3</accession>
<dbReference type="InterPro" id="IPR005196">
    <property type="entry name" value="Glyco_hydro_65_N"/>
</dbReference>
<dbReference type="Proteomes" id="UP000199568">
    <property type="component" value="Unassembled WGS sequence"/>
</dbReference>
<dbReference type="RefSeq" id="WP_090439898.1">
    <property type="nucleotide sequence ID" value="NZ_FOHU01000002.1"/>
</dbReference>
<evidence type="ECO:0000259" key="7">
    <source>
        <dbReference type="Pfam" id="PF03633"/>
    </source>
</evidence>
<dbReference type="SUPFAM" id="SSF48208">
    <property type="entry name" value="Six-hairpin glycosidases"/>
    <property type="match status" value="1"/>
</dbReference>
<gene>
    <name evidence="9" type="ORF">SAMN05660297_00897</name>
</gene>
<organism evidence="9 10">
    <name type="scientific">Natronincola peptidivorans</name>
    <dbReference type="NCBI Taxonomy" id="426128"/>
    <lineage>
        <taxon>Bacteria</taxon>
        <taxon>Bacillati</taxon>
        <taxon>Bacillota</taxon>
        <taxon>Clostridia</taxon>
        <taxon>Peptostreptococcales</taxon>
        <taxon>Natronincolaceae</taxon>
        <taxon>Natronincola</taxon>
    </lineage>
</organism>
<feature type="domain" description="Glycoside hydrolase family 65 C-terminal" evidence="7">
    <location>
        <begin position="711"/>
        <end position="772"/>
    </location>
</feature>
<dbReference type="InterPro" id="IPR037018">
    <property type="entry name" value="GH65_N"/>
</dbReference>
<evidence type="ECO:0000256" key="4">
    <source>
        <dbReference type="PIRSR" id="PIRSR036289-50"/>
    </source>
</evidence>
<dbReference type="AlphaFoldDB" id="A0A1I0A5Z3"/>
<evidence type="ECO:0000256" key="2">
    <source>
        <dbReference type="ARBA" id="ARBA00022676"/>
    </source>
</evidence>
<reference evidence="9 10" key="1">
    <citation type="submission" date="2016-10" db="EMBL/GenBank/DDBJ databases">
        <authorList>
            <person name="de Groot N.N."/>
        </authorList>
    </citation>
    <scope>NUCLEOTIDE SEQUENCE [LARGE SCALE GENOMIC DNA]</scope>
    <source>
        <strain evidence="9 10">DSM 18979</strain>
    </source>
</reference>
<dbReference type="InterPro" id="IPR005195">
    <property type="entry name" value="Glyco_hydro_65_M"/>
</dbReference>
<dbReference type="STRING" id="426128.SAMN05660297_00897"/>
<dbReference type="Pfam" id="PF03636">
    <property type="entry name" value="Glyco_hydro_65N"/>
    <property type="match status" value="1"/>
</dbReference>
<dbReference type="PANTHER" id="PTHR11051">
    <property type="entry name" value="GLYCOSYL HYDROLASE-RELATED"/>
    <property type="match status" value="1"/>
</dbReference>
<dbReference type="GO" id="GO:0030246">
    <property type="term" value="F:carbohydrate binding"/>
    <property type="evidence" value="ECO:0007669"/>
    <property type="project" value="InterPro"/>
</dbReference>